<evidence type="ECO:0000313" key="2">
    <source>
        <dbReference type="EMBL" id="TYK33765.1"/>
    </source>
</evidence>
<evidence type="ECO:0000313" key="3">
    <source>
        <dbReference type="Proteomes" id="UP000324383"/>
    </source>
</evidence>
<dbReference type="InterPro" id="IPR013728">
    <property type="entry name" value="BT_3987-like_N"/>
</dbReference>
<proteinExistence type="predicted"/>
<dbReference type="AlphaFoldDB" id="A0A5D3FI22"/>
<dbReference type="GO" id="GO:0004553">
    <property type="term" value="F:hydrolase activity, hydrolyzing O-glycosyl compounds"/>
    <property type="evidence" value="ECO:0007669"/>
    <property type="project" value="UniProtKB-ARBA"/>
</dbReference>
<gene>
    <name evidence="2" type="ORF">FNJ60_06580</name>
</gene>
<dbReference type="GO" id="GO:0005975">
    <property type="term" value="P:carbohydrate metabolic process"/>
    <property type="evidence" value="ECO:0007669"/>
    <property type="project" value="UniProtKB-ARBA"/>
</dbReference>
<dbReference type="Gene3D" id="2.60.120.200">
    <property type="match status" value="1"/>
</dbReference>
<comment type="caution">
    <text evidence="2">The sequence shown here is derived from an EMBL/GenBank/DDBJ whole genome shotgun (WGS) entry which is preliminary data.</text>
</comment>
<dbReference type="InterPro" id="IPR013320">
    <property type="entry name" value="ConA-like_dom_sf"/>
</dbReference>
<dbReference type="Gene3D" id="2.60.40.1740">
    <property type="entry name" value="hypothetical protein (bacova_03559)"/>
    <property type="match status" value="1"/>
</dbReference>
<protein>
    <submittedName>
        <fullName evidence="2">DUF1735 domain-containing protein</fullName>
    </submittedName>
</protein>
<dbReference type="RefSeq" id="WP_148730408.1">
    <property type="nucleotide sequence ID" value="NZ_CAMBON010000032.1"/>
</dbReference>
<dbReference type="Pfam" id="PF13385">
    <property type="entry name" value="Laminin_G_3"/>
    <property type="match status" value="1"/>
</dbReference>
<dbReference type="PROSITE" id="PS51257">
    <property type="entry name" value="PROKAR_LIPOPROTEIN"/>
    <property type="match status" value="1"/>
</dbReference>
<name>A0A5D3FI22_9BACE</name>
<keyword evidence="3" id="KW-1185">Reference proteome</keyword>
<accession>A0A5D3FI22</accession>
<evidence type="ECO:0000259" key="1">
    <source>
        <dbReference type="Pfam" id="PF08522"/>
    </source>
</evidence>
<dbReference type="Pfam" id="PF08522">
    <property type="entry name" value="BT_3987-like_N"/>
    <property type="match status" value="1"/>
</dbReference>
<sequence>MKIKIKHNWIFLLLILLSACQESQEYYEGIYIVGTEGKELTATLTVDELPSSIGINVAASCTVDETIEVEMSAKPELIETFNKEHKKNYAVLPQKAYELDNTVLKIEQGKHITTEALRLRIISRDELKPGVSYLLPVSIVNVSDKKLSVIEASRTIYIVINQIIVTQAADLVGYGKYYKVNFGTSSKFDTKALKNVTFEARVRFKKMIAGSSKWCFSVMGCEENLCLRTAGNSKEGWKLQLGDPHHVDSRDVLPNDKWIHLACVFNGDLGKKFLYIDGELQGEISDSRTSIDLTNHYAQTAFYLGQSAADNRYMDGWVSEARVWAVARSASDLKNNVCWVDPLSEGLIAYWQFNQPSTDDKKVVTDLTGNGYHAKYAGWDDPKFVPGVRCPDMVADE</sequence>
<organism evidence="2 3">
    <name type="scientific">Bacteroides pyogenes</name>
    <dbReference type="NCBI Taxonomy" id="310300"/>
    <lineage>
        <taxon>Bacteria</taxon>
        <taxon>Pseudomonadati</taxon>
        <taxon>Bacteroidota</taxon>
        <taxon>Bacteroidia</taxon>
        <taxon>Bacteroidales</taxon>
        <taxon>Bacteroidaceae</taxon>
        <taxon>Bacteroides</taxon>
    </lineage>
</organism>
<reference evidence="2 3" key="1">
    <citation type="submission" date="2019-07" db="EMBL/GenBank/DDBJ databases">
        <title>Draft Genome Sequences of Bacteroides pyogenes Strains Isolated from the Uterus Holstein Dairy Cows with Metritis.</title>
        <authorList>
            <person name="Cunha F."/>
            <person name="Galvao K.N."/>
            <person name="Jeon S.J."/>
            <person name="Jeong K.C."/>
        </authorList>
    </citation>
    <scope>NUCLEOTIDE SEQUENCE [LARGE SCALE GENOMIC DNA]</scope>
    <source>
        <strain evidence="2 3">KG-31</strain>
    </source>
</reference>
<dbReference type="SUPFAM" id="SSF49899">
    <property type="entry name" value="Concanavalin A-like lectins/glucanases"/>
    <property type="match status" value="1"/>
</dbReference>
<feature type="domain" description="BT-3987-like N-terminal" evidence="1">
    <location>
        <begin position="28"/>
        <end position="145"/>
    </location>
</feature>
<dbReference type="Proteomes" id="UP000324383">
    <property type="component" value="Unassembled WGS sequence"/>
</dbReference>
<dbReference type="EMBL" id="VKLW01000012">
    <property type="protein sequence ID" value="TYK33765.1"/>
    <property type="molecule type" value="Genomic_DNA"/>
</dbReference>